<evidence type="ECO:0000313" key="1">
    <source>
        <dbReference type="EMBL" id="MFC6163268.1"/>
    </source>
</evidence>
<gene>
    <name evidence="1" type="ORF">ACFP3T_01110</name>
</gene>
<organism evidence="1 2">
    <name type="scientific">Lactiplantibacillus dongliensis</name>
    <dbReference type="NCBI Taxonomy" id="2559919"/>
    <lineage>
        <taxon>Bacteria</taxon>
        <taxon>Bacillati</taxon>
        <taxon>Bacillota</taxon>
        <taxon>Bacilli</taxon>
        <taxon>Lactobacillales</taxon>
        <taxon>Lactobacillaceae</taxon>
        <taxon>Lactiplantibacillus</taxon>
    </lineage>
</organism>
<proteinExistence type="predicted"/>
<keyword evidence="2" id="KW-1185">Reference proteome</keyword>
<reference evidence="2" key="1">
    <citation type="journal article" date="2019" name="Int. J. Syst. Evol. Microbiol.">
        <title>The Global Catalogue of Microorganisms (GCM) 10K type strain sequencing project: providing services to taxonomists for standard genome sequencing and annotation.</title>
        <authorList>
            <consortium name="The Broad Institute Genomics Platform"/>
            <consortium name="The Broad Institute Genome Sequencing Center for Infectious Disease"/>
            <person name="Wu L."/>
            <person name="Ma J."/>
        </authorList>
    </citation>
    <scope>NUCLEOTIDE SEQUENCE [LARGE SCALE GENOMIC DNA]</scope>
    <source>
        <strain evidence="2">CCM 8932</strain>
    </source>
</reference>
<dbReference type="Proteomes" id="UP001596253">
    <property type="component" value="Unassembled WGS sequence"/>
</dbReference>
<protein>
    <submittedName>
        <fullName evidence="1">Uncharacterized protein</fullName>
    </submittedName>
</protein>
<sequence length="63" mass="7469">MLTANEVRHRLRQDLVTIADDYQINIENRLYTETEYFDLMQTLLRLRELNMPADGLAQMLAIN</sequence>
<accession>A0ABW1R4D6</accession>
<name>A0ABW1R4D6_9LACO</name>
<evidence type="ECO:0000313" key="2">
    <source>
        <dbReference type="Proteomes" id="UP001596253"/>
    </source>
</evidence>
<comment type="caution">
    <text evidence="1">The sequence shown here is derived from an EMBL/GenBank/DDBJ whole genome shotgun (WGS) entry which is preliminary data.</text>
</comment>
<dbReference type="EMBL" id="JBHSSD010000006">
    <property type="protein sequence ID" value="MFC6163268.1"/>
    <property type="molecule type" value="Genomic_DNA"/>
</dbReference>
<dbReference type="RefSeq" id="WP_137640320.1">
    <property type="nucleotide sequence ID" value="NZ_BJDK01000018.1"/>
</dbReference>